<feature type="domain" description="PhoU" evidence="8">
    <location>
        <begin position="17"/>
        <end position="103"/>
    </location>
</feature>
<evidence type="ECO:0000256" key="2">
    <source>
        <dbReference type="ARBA" id="ARBA00008107"/>
    </source>
</evidence>
<keyword evidence="5 7" id="KW-0963">Cytoplasm</keyword>
<sequence length="217" mass="24695">MRSKFDEQLLELNKEMIEMGNKIILSIKNAIEALVARDENMAKAIMESDAEVDHLQKKIEGICFNLLIQQQPVARDLRTVTAAMKMVTDMERIGDHAADISEMTILMGQNSQIDKFEHISQMATETMIMLNHSIEAYVEKNVIKAKEVIEHDDIVDDLFVEAKKDVIELILNSPSEGEGATDILMIAKYFERIGDHATNIAEWVIYSLKQKENEDEV</sequence>
<keyword evidence="4 7" id="KW-0813">Transport</keyword>
<dbReference type="FunFam" id="1.20.58.220:FF:000004">
    <property type="entry name" value="Phosphate-specific transport system accessory protein PhoU"/>
    <property type="match status" value="1"/>
</dbReference>
<dbReference type="InterPro" id="IPR038078">
    <property type="entry name" value="PhoU-like_sf"/>
</dbReference>
<dbReference type="PIRSF" id="PIRSF003107">
    <property type="entry name" value="PhoU"/>
    <property type="match status" value="1"/>
</dbReference>
<organism evidence="9 10">
    <name type="scientific">Butyrivibrio fibrisolvens</name>
    <dbReference type="NCBI Taxonomy" id="831"/>
    <lineage>
        <taxon>Bacteria</taxon>
        <taxon>Bacillati</taxon>
        <taxon>Bacillota</taxon>
        <taxon>Clostridia</taxon>
        <taxon>Lachnospirales</taxon>
        <taxon>Lachnospiraceae</taxon>
        <taxon>Butyrivibrio</taxon>
    </lineage>
</organism>
<gene>
    <name evidence="9" type="ORF">SAMN04487884_12417</name>
</gene>
<evidence type="ECO:0000259" key="8">
    <source>
        <dbReference type="Pfam" id="PF01895"/>
    </source>
</evidence>
<dbReference type="SUPFAM" id="SSF109755">
    <property type="entry name" value="PhoU-like"/>
    <property type="match status" value="1"/>
</dbReference>
<evidence type="ECO:0000256" key="5">
    <source>
        <dbReference type="ARBA" id="ARBA00022490"/>
    </source>
</evidence>
<dbReference type="GO" id="GO:0006817">
    <property type="term" value="P:phosphate ion transport"/>
    <property type="evidence" value="ECO:0007669"/>
    <property type="project" value="UniProtKB-KW"/>
</dbReference>
<dbReference type="AlphaFoldDB" id="A0A1H9VN90"/>
<dbReference type="PANTHER" id="PTHR42930">
    <property type="entry name" value="PHOSPHATE-SPECIFIC TRANSPORT SYSTEM ACCESSORY PROTEIN PHOU"/>
    <property type="match status" value="1"/>
</dbReference>
<dbReference type="Pfam" id="PF01895">
    <property type="entry name" value="PhoU"/>
    <property type="match status" value="2"/>
</dbReference>
<dbReference type="eggNOG" id="COG0704">
    <property type="taxonomic scope" value="Bacteria"/>
</dbReference>
<proteinExistence type="inferred from homology"/>
<evidence type="ECO:0000256" key="7">
    <source>
        <dbReference type="PIRNR" id="PIRNR003107"/>
    </source>
</evidence>
<dbReference type="EMBL" id="FOGJ01000024">
    <property type="protein sequence ID" value="SES23011.1"/>
    <property type="molecule type" value="Genomic_DNA"/>
</dbReference>
<dbReference type="GO" id="GO:0030643">
    <property type="term" value="P:intracellular phosphate ion homeostasis"/>
    <property type="evidence" value="ECO:0007669"/>
    <property type="project" value="InterPro"/>
</dbReference>
<keyword evidence="6 7" id="KW-0592">Phosphate transport</keyword>
<dbReference type="NCBIfam" id="TIGR02135">
    <property type="entry name" value="phoU_full"/>
    <property type="match status" value="1"/>
</dbReference>
<name>A0A1H9VN90_BUTFI</name>
<reference evidence="9 10" key="1">
    <citation type="submission" date="2016-10" db="EMBL/GenBank/DDBJ databases">
        <authorList>
            <person name="de Groot N.N."/>
        </authorList>
    </citation>
    <scope>NUCLEOTIDE SEQUENCE [LARGE SCALE GENOMIC DNA]</scope>
    <source>
        <strain evidence="9 10">AR40</strain>
    </source>
</reference>
<dbReference type="Gene3D" id="1.20.58.220">
    <property type="entry name" value="Phosphate transport system protein phou homolog 2, domain 2"/>
    <property type="match status" value="2"/>
</dbReference>
<dbReference type="OrthoDB" id="9814256at2"/>
<evidence type="ECO:0000256" key="3">
    <source>
        <dbReference type="ARBA" id="ARBA00011738"/>
    </source>
</evidence>
<evidence type="ECO:0000313" key="9">
    <source>
        <dbReference type="EMBL" id="SES23011.1"/>
    </source>
</evidence>
<dbReference type="GO" id="GO:0045936">
    <property type="term" value="P:negative regulation of phosphate metabolic process"/>
    <property type="evidence" value="ECO:0007669"/>
    <property type="project" value="InterPro"/>
</dbReference>
<accession>A0A1H9VN90</accession>
<dbReference type="Proteomes" id="UP000182584">
    <property type="component" value="Unassembled WGS sequence"/>
</dbReference>
<dbReference type="RefSeq" id="WP_074757803.1">
    <property type="nucleotide sequence ID" value="NZ_FOGJ01000024.1"/>
</dbReference>
<dbReference type="InterPro" id="IPR028366">
    <property type="entry name" value="PhoU"/>
</dbReference>
<evidence type="ECO:0000313" key="10">
    <source>
        <dbReference type="Proteomes" id="UP000182584"/>
    </source>
</evidence>
<dbReference type="InterPro" id="IPR026022">
    <property type="entry name" value="PhoU_dom"/>
</dbReference>
<feature type="domain" description="PhoU" evidence="8">
    <location>
        <begin position="119"/>
        <end position="204"/>
    </location>
</feature>
<comment type="similarity">
    <text evidence="2 7">Belongs to the PhoU family.</text>
</comment>
<evidence type="ECO:0000256" key="4">
    <source>
        <dbReference type="ARBA" id="ARBA00022448"/>
    </source>
</evidence>
<comment type="function">
    <text evidence="7">Plays a role in the regulation of phosphate uptake.</text>
</comment>
<comment type="subcellular location">
    <subcellularLocation>
        <location evidence="1 7">Cytoplasm</location>
    </subcellularLocation>
</comment>
<evidence type="ECO:0000256" key="1">
    <source>
        <dbReference type="ARBA" id="ARBA00004496"/>
    </source>
</evidence>
<dbReference type="PANTHER" id="PTHR42930:SF3">
    <property type="entry name" value="PHOSPHATE-SPECIFIC TRANSPORT SYSTEM ACCESSORY PROTEIN PHOU"/>
    <property type="match status" value="1"/>
</dbReference>
<evidence type="ECO:0000256" key="6">
    <source>
        <dbReference type="ARBA" id="ARBA00022592"/>
    </source>
</evidence>
<protein>
    <recommendedName>
        <fullName evidence="7">Phosphate-specific transport system accessory protein PhoU</fullName>
    </recommendedName>
</protein>
<comment type="subunit">
    <text evidence="3 7">Homodimer.</text>
</comment>
<dbReference type="GO" id="GO:0005737">
    <property type="term" value="C:cytoplasm"/>
    <property type="evidence" value="ECO:0007669"/>
    <property type="project" value="UniProtKB-SubCell"/>
</dbReference>